<organism evidence="2 3">
    <name type="scientific">Paenibacillus solani</name>
    <dbReference type="NCBI Taxonomy" id="1705565"/>
    <lineage>
        <taxon>Bacteria</taxon>
        <taxon>Bacillati</taxon>
        <taxon>Bacillota</taxon>
        <taxon>Bacilli</taxon>
        <taxon>Bacillales</taxon>
        <taxon>Paenibacillaceae</taxon>
        <taxon>Paenibacillus</taxon>
    </lineage>
</organism>
<evidence type="ECO:0000256" key="1">
    <source>
        <dbReference type="SAM" id="SignalP"/>
    </source>
</evidence>
<comment type="caution">
    <text evidence="2">The sequence shown here is derived from an EMBL/GenBank/DDBJ whole genome shotgun (WGS) entry which is preliminary data.</text>
</comment>
<sequence length="169" mass="19708">MKQIAFLLLLISFLCSYRNSDVSHTNNDQNHNSIISYSNNSLKSVEVSMYRTNSVRGQPELINVYFEQAEIEIIKNWIMNTTKTTTSIPSSTHSIFLYRFIYQGLNNTEEQKILAYVTAQNNDVFIHQISAETLRKLNGFDTFQEKDRSTILSYIGEDDWYKTNELIIR</sequence>
<name>A0A0M1P709_9BACL</name>
<dbReference type="AlphaFoldDB" id="A0A0M1P709"/>
<keyword evidence="3" id="KW-1185">Reference proteome</keyword>
<feature type="chain" id="PRO_5038915727" description="DUF4825 domain-containing protein" evidence="1">
    <location>
        <begin position="21"/>
        <end position="169"/>
    </location>
</feature>
<dbReference type="RefSeq" id="WP_054403212.1">
    <property type="nucleotide sequence ID" value="NZ_LIUT01000001.1"/>
</dbReference>
<dbReference type="PATRIC" id="fig|1705565.3.peg.5001"/>
<protein>
    <recommendedName>
        <fullName evidence="4">DUF4825 domain-containing protein</fullName>
    </recommendedName>
</protein>
<feature type="signal peptide" evidence="1">
    <location>
        <begin position="1"/>
        <end position="20"/>
    </location>
</feature>
<gene>
    <name evidence="2" type="ORF">AM231_14765</name>
</gene>
<keyword evidence="1" id="KW-0732">Signal</keyword>
<dbReference type="Proteomes" id="UP000036932">
    <property type="component" value="Unassembled WGS sequence"/>
</dbReference>
<evidence type="ECO:0008006" key="4">
    <source>
        <dbReference type="Google" id="ProtNLM"/>
    </source>
</evidence>
<dbReference type="EMBL" id="LIUT01000001">
    <property type="protein sequence ID" value="KOR90268.1"/>
    <property type="molecule type" value="Genomic_DNA"/>
</dbReference>
<evidence type="ECO:0000313" key="2">
    <source>
        <dbReference type="EMBL" id="KOR90268.1"/>
    </source>
</evidence>
<evidence type="ECO:0000313" key="3">
    <source>
        <dbReference type="Proteomes" id="UP000036932"/>
    </source>
</evidence>
<accession>A0A0M1P709</accession>
<reference evidence="3" key="1">
    <citation type="submission" date="2015-08" db="EMBL/GenBank/DDBJ databases">
        <title>Genome sequencing project for genomic taxonomy and phylogenomics of Bacillus-like bacteria.</title>
        <authorList>
            <person name="Liu B."/>
            <person name="Wang J."/>
            <person name="Zhu Y."/>
            <person name="Liu G."/>
            <person name="Chen Q."/>
            <person name="Chen Z."/>
            <person name="Lan J."/>
            <person name="Che J."/>
            <person name="Ge C."/>
            <person name="Shi H."/>
            <person name="Pan Z."/>
            <person name="Liu X."/>
        </authorList>
    </citation>
    <scope>NUCLEOTIDE SEQUENCE [LARGE SCALE GENOMIC DNA]</scope>
    <source>
        <strain evidence="3">FJAT-22460</strain>
    </source>
</reference>
<proteinExistence type="predicted"/>